<feature type="transmembrane region" description="Helical" evidence="9">
    <location>
        <begin position="125"/>
        <end position="147"/>
    </location>
</feature>
<evidence type="ECO:0000313" key="11">
    <source>
        <dbReference type="EMBL" id="KAK4874363.1"/>
    </source>
</evidence>
<dbReference type="PRINTS" id="PR00171">
    <property type="entry name" value="SUGRTRNSPORT"/>
</dbReference>
<keyword evidence="8" id="KW-0325">Glycoprotein</keyword>
<evidence type="ECO:0000259" key="10">
    <source>
        <dbReference type="PROSITE" id="PS50850"/>
    </source>
</evidence>
<dbReference type="InterPro" id="IPR020846">
    <property type="entry name" value="MFS_dom"/>
</dbReference>
<feature type="transmembrane region" description="Helical" evidence="9">
    <location>
        <begin position="439"/>
        <end position="460"/>
    </location>
</feature>
<dbReference type="Pfam" id="PF00083">
    <property type="entry name" value="Sugar_tr"/>
    <property type="match status" value="1"/>
</dbReference>
<keyword evidence="5 9" id="KW-0812">Transmembrane</keyword>
<feature type="transmembrane region" description="Helical" evidence="9">
    <location>
        <begin position="466"/>
        <end position="483"/>
    </location>
</feature>
<dbReference type="GO" id="GO:0005886">
    <property type="term" value="C:plasma membrane"/>
    <property type="evidence" value="ECO:0007669"/>
    <property type="project" value="UniProtKB-SubCell"/>
</dbReference>
<feature type="transmembrane region" description="Helical" evidence="9">
    <location>
        <begin position="409"/>
        <end position="427"/>
    </location>
</feature>
<dbReference type="GO" id="GO:0022857">
    <property type="term" value="F:transmembrane transporter activity"/>
    <property type="evidence" value="ECO:0007669"/>
    <property type="project" value="InterPro"/>
</dbReference>
<feature type="transmembrane region" description="Helical" evidence="9">
    <location>
        <begin position="541"/>
        <end position="568"/>
    </location>
</feature>
<dbReference type="AlphaFoldDB" id="A0AAN7SLQ3"/>
<keyword evidence="7 9" id="KW-0472">Membrane</keyword>
<dbReference type="FunFam" id="1.20.1250.20:FF:000218">
    <property type="entry name" value="facilitated trehalose transporter Tret1"/>
    <property type="match status" value="1"/>
</dbReference>
<dbReference type="Proteomes" id="UP001353858">
    <property type="component" value="Unassembled WGS sequence"/>
</dbReference>
<evidence type="ECO:0000256" key="3">
    <source>
        <dbReference type="ARBA" id="ARBA00022475"/>
    </source>
</evidence>
<feature type="transmembrane region" description="Helical" evidence="9">
    <location>
        <begin position="351"/>
        <end position="371"/>
    </location>
</feature>
<dbReference type="InterPro" id="IPR050549">
    <property type="entry name" value="MFS_Trehalose_Transporter"/>
</dbReference>
<evidence type="ECO:0000256" key="5">
    <source>
        <dbReference type="ARBA" id="ARBA00022692"/>
    </source>
</evidence>
<evidence type="ECO:0000256" key="7">
    <source>
        <dbReference type="ARBA" id="ARBA00023136"/>
    </source>
</evidence>
<keyword evidence="6 9" id="KW-1133">Transmembrane helix</keyword>
<dbReference type="Gene3D" id="1.20.1250.20">
    <property type="entry name" value="MFS general substrate transporter like domains"/>
    <property type="match status" value="2"/>
</dbReference>
<dbReference type="PANTHER" id="PTHR48021:SF86">
    <property type="entry name" value="FACILITATED TREHALOSE TRANSPORTER TRET1-1-LIKE PROTEIN"/>
    <property type="match status" value="1"/>
</dbReference>
<reference evidence="12" key="1">
    <citation type="submission" date="2023-01" db="EMBL/GenBank/DDBJ databases">
        <title>Key to firefly adult light organ development and bioluminescence: homeobox transcription factors regulate luciferase expression and transportation to peroxisome.</title>
        <authorList>
            <person name="Fu X."/>
        </authorList>
    </citation>
    <scope>NUCLEOTIDE SEQUENCE [LARGE SCALE GENOMIC DNA]</scope>
</reference>
<feature type="transmembrane region" description="Helical" evidence="9">
    <location>
        <begin position="580"/>
        <end position="602"/>
    </location>
</feature>
<dbReference type="InterPro" id="IPR005828">
    <property type="entry name" value="MFS_sugar_transport-like"/>
</dbReference>
<evidence type="ECO:0000256" key="6">
    <source>
        <dbReference type="ARBA" id="ARBA00022989"/>
    </source>
</evidence>
<feature type="transmembrane region" description="Helical" evidence="9">
    <location>
        <begin position="671"/>
        <end position="692"/>
    </location>
</feature>
<dbReference type="SUPFAM" id="SSF103473">
    <property type="entry name" value="MFS general substrate transporter"/>
    <property type="match status" value="1"/>
</dbReference>
<evidence type="ECO:0000256" key="8">
    <source>
        <dbReference type="ARBA" id="ARBA00023180"/>
    </source>
</evidence>
<organism evidence="11 12">
    <name type="scientific">Aquatica leii</name>
    <dbReference type="NCBI Taxonomy" id="1421715"/>
    <lineage>
        <taxon>Eukaryota</taxon>
        <taxon>Metazoa</taxon>
        <taxon>Ecdysozoa</taxon>
        <taxon>Arthropoda</taxon>
        <taxon>Hexapoda</taxon>
        <taxon>Insecta</taxon>
        <taxon>Pterygota</taxon>
        <taxon>Neoptera</taxon>
        <taxon>Endopterygota</taxon>
        <taxon>Coleoptera</taxon>
        <taxon>Polyphaga</taxon>
        <taxon>Elateriformia</taxon>
        <taxon>Elateroidea</taxon>
        <taxon>Lampyridae</taxon>
        <taxon>Luciolinae</taxon>
        <taxon>Aquatica</taxon>
    </lineage>
</organism>
<dbReference type="PANTHER" id="PTHR48021">
    <property type="match status" value="1"/>
</dbReference>
<keyword evidence="4" id="KW-0762">Sugar transport</keyword>
<dbReference type="EMBL" id="JARPUR010000006">
    <property type="protein sequence ID" value="KAK4874363.1"/>
    <property type="molecule type" value="Genomic_DNA"/>
</dbReference>
<dbReference type="InterPro" id="IPR003663">
    <property type="entry name" value="Sugar/inositol_transpt"/>
</dbReference>
<gene>
    <name evidence="11" type="ORF">RN001_013723</name>
</gene>
<dbReference type="InterPro" id="IPR036259">
    <property type="entry name" value="MFS_trans_sf"/>
</dbReference>
<keyword evidence="12" id="KW-1185">Reference proteome</keyword>
<evidence type="ECO:0000313" key="12">
    <source>
        <dbReference type="Proteomes" id="UP001353858"/>
    </source>
</evidence>
<sequence>MGPSRNSEWRCFFCLHVRTATVLLGIWHLILHVLAISVLAIILRNHQQLMAEQQTTPDYIEPNNLLPTPLSKVKDNDNPYFLPTTQDGRTPYTSDMDMGAVMSVCTLGITLLMVYGTLKGRASHLLPFFCLQLFDFAITTLTATGYFCYLRSVHSLVADHWHNLPFRKELLQLSPQYLSLIVLVAFLVSMLWKAYCIGIIWRCYKFLTLRKQAMRSTVHYILPGDGSERLPEPDYSSLLPDYEAACASVLKQPPPPSYAVAMSCLPPAYSNTQISADSATNNDADNNNTTENQVIQTAVVENENTKDDEQPQVFIGPIFYGINLGWTSPVLPRLENNNFTLPVTLTVSEGSWVGSMIALGVLVASVPAGYLGDRFGPKKCILYFVLPTLISTVMVTLAKDVYLLCAGRFFVGLGAGGISALSSVYLVEIADVLQRGNIASFYELQINGGVLLVLVCGVYIHYIKLTIIFCIFTMFFGIVFLFFPESPVYLLKRNKQEEAINALKFYRSDRFNIQSSIETMRNGFHLREKVNIRKTLVSKPVIRGLVTCCGLTTFQQLSGIDCIIFYNVQILQVADTNTDAYLLATILATVQFLSQFIFIFIVEKAPRRVLMSCSAAVCGVSLFVLGLYFHLKQNKYYFFGMNYMPLTCLSIYLMGFSFGVRPIPWILNGELFPPTVKGLATGIITFVHWMLLFINTKVFPVVMKNSGAQYPFYLYGFSMVICVVFIKLCVIETRGKTLEEIQKELNF</sequence>
<feature type="transmembrane region" description="Helical" evidence="9">
    <location>
        <begin position="313"/>
        <end position="331"/>
    </location>
</feature>
<feature type="transmembrane region" description="Helical" evidence="9">
    <location>
        <begin position="177"/>
        <end position="201"/>
    </location>
</feature>
<feature type="transmembrane region" description="Helical" evidence="9">
    <location>
        <begin position="712"/>
        <end position="730"/>
    </location>
</feature>
<feature type="transmembrane region" description="Helical" evidence="9">
    <location>
        <begin position="98"/>
        <end position="118"/>
    </location>
</feature>
<evidence type="ECO:0000256" key="9">
    <source>
        <dbReference type="SAM" id="Phobius"/>
    </source>
</evidence>
<accession>A0AAN7SLQ3</accession>
<evidence type="ECO:0000256" key="1">
    <source>
        <dbReference type="ARBA" id="ARBA00004651"/>
    </source>
</evidence>
<dbReference type="PROSITE" id="PS00217">
    <property type="entry name" value="SUGAR_TRANSPORT_2"/>
    <property type="match status" value="1"/>
</dbReference>
<feature type="transmembrane region" description="Helical" evidence="9">
    <location>
        <begin position="609"/>
        <end position="630"/>
    </location>
</feature>
<dbReference type="PROSITE" id="PS50850">
    <property type="entry name" value="MFS"/>
    <property type="match status" value="1"/>
</dbReference>
<protein>
    <recommendedName>
        <fullName evidence="10">Major facilitator superfamily (MFS) profile domain-containing protein</fullName>
    </recommendedName>
</protein>
<keyword evidence="2" id="KW-0813">Transport</keyword>
<evidence type="ECO:0000256" key="4">
    <source>
        <dbReference type="ARBA" id="ARBA00022597"/>
    </source>
</evidence>
<feature type="transmembrane region" description="Helical" evidence="9">
    <location>
        <begin position="21"/>
        <end position="43"/>
    </location>
</feature>
<dbReference type="InterPro" id="IPR005829">
    <property type="entry name" value="Sugar_transporter_CS"/>
</dbReference>
<keyword evidence="3" id="KW-1003">Cell membrane</keyword>
<feature type="transmembrane region" description="Helical" evidence="9">
    <location>
        <begin position="380"/>
        <end position="397"/>
    </location>
</feature>
<feature type="transmembrane region" description="Helical" evidence="9">
    <location>
        <begin position="636"/>
        <end position="659"/>
    </location>
</feature>
<comment type="caution">
    <text evidence="11">The sequence shown here is derived from an EMBL/GenBank/DDBJ whole genome shotgun (WGS) entry which is preliminary data.</text>
</comment>
<comment type="subcellular location">
    <subcellularLocation>
        <location evidence="1">Cell membrane</location>
        <topology evidence="1">Multi-pass membrane protein</topology>
    </subcellularLocation>
</comment>
<feature type="domain" description="Major facilitator superfamily (MFS) profile" evidence="10">
    <location>
        <begin position="309"/>
        <end position="734"/>
    </location>
</feature>
<proteinExistence type="predicted"/>
<evidence type="ECO:0000256" key="2">
    <source>
        <dbReference type="ARBA" id="ARBA00022448"/>
    </source>
</evidence>
<name>A0AAN7SLQ3_9COLE</name>